<dbReference type="Gene3D" id="2.60.40.10">
    <property type="entry name" value="Immunoglobulins"/>
    <property type="match status" value="1"/>
</dbReference>
<evidence type="ECO:0000256" key="5">
    <source>
        <dbReference type="ARBA" id="ARBA00057615"/>
    </source>
</evidence>
<dbReference type="PANTHER" id="PTHR11412:SF136">
    <property type="entry name" value="CD109 ANTIGEN"/>
    <property type="match status" value="1"/>
</dbReference>
<name>A0AAG5DGC9_ANOAO</name>
<dbReference type="Gene3D" id="2.60.120.1540">
    <property type="match status" value="1"/>
</dbReference>
<dbReference type="InterPro" id="IPR011626">
    <property type="entry name" value="Alpha-macroglobulin_TED"/>
</dbReference>
<dbReference type="Gene3D" id="2.60.40.2950">
    <property type="match status" value="1"/>
</dbReference>
<protein>
    <recommendedName>
        <fullName evidence="7">TEP1-F</fullName>
    </recommendedName>
</protein>
<dbReference type="FunFam" id="2.60.40.1930:FF:000001">
    <property type="entry name" value="CD109 isoform 3"/>
    <property type="match status" value="1"/>
</dbReference>
<reference evidence="10" key="1">
    <citation type="submission" date="2024-04" db="UniProtKB">
        <authorList>
            <consortium name="EnsemblMetazoa"/>
        </authorList>
    </citation>
    <scope>IDENTIFICATION</scope>
    <source>
        <strain evidence="10">EBRO</strain>
    </source>
</reference>
<comment type="subunit">
    <text evidence="6">Heterodimer of a TEP1-N chain and an TEP1-C chain non-covalently linked. Forms a complex composed of TEP1-N and TEP1-C heterodimer, LRIM1 and APL1C; the interaction stabilizes TEP1-N and TEP1-C heterodimer, prevents its binding to tissues while circulating in the hemolymph and protects the thioester bond from hydrolysis. Mature TEP1 and to a lesser extent full-length TEP1 interact with SPCLIP1; the interaction is induced by microbial infection.</text>
</comment>
<evidence type="ECO:0000313" key="11">
    <source>
        <dbReference type="Proteomes" id="UP000075880"/>
    </source>
</evidence>
<keyword evidence="2" id="KW-0391">Immunity</keyword>
<dbReference type="Pfam" id="PF07703">
    <property type="entry name" value="A2M_BRD"/>
    <property type="match status" value="1"/>
</dbReference>
<dbReference type="Gene3D" id="1.50.10.20">
    <property type="match status" value="1"/>
</dbReference>
<dbReference type="GO" id="GO:0004866">
    <property type="term" value="F:endopeptidase inhibitor activity"/>
    <property type="evidence" value="ECO:0007669"/>
    <property type="project" value="InterPro"/>
</dbReference>
<dbReference type="Pfam" id="PF01835">
    <property type="entry name" value="MG2"/>
    <property type="match status" value="1"/>
</dbReference>
<evidence type="ECO:0000256" key="2">
    <source>
        <dbReference type="ARBA" id="ARBA00022859"/>
    </source>
</evidence>
<dbReference type="Pfam" id="PF07678">
    <property type="entry name" value="TED_complement"/>
    <property type="match status" value="1"/>
</dbReference>
<feature type="chain" id="PRO_5042587555" description="TEP1-F" evidence="8">
    <location>
        <begin position="23"/>
        <end position="1330"/>
    </location>
</feature>
<keyword evidence="4" id="KW-0325">Glycoprotein</keyword>
<feature type="signal peptide" evidence="8">
    <location>
        <begin position="1"/>
        <end position="22"/>
    </location>
</feature>
<dbReference type="Gene3D" id="2.20.130.20">
    <property type="match status" value="1"/>
</dbReference>
<dbReference type="Proteomes" id="UP000075880">
    <property type="component" value="Unassembled WGS sequence"/>
</dbReference>
<proteinExistence type="predicted"/>
<dbReference type="Gene3D" id="2.60.40.1930">
    <property type="match status" value="2"/>
</dbReference>
<dbReference type="Pfam" id="PF17791">
    <property type="entry name" value="MG3"/>
    <property type="match status" value="1"/>
</dbReference>
<dbReference type="InterPro" id="IPR002890">
    <property type="entry name" value="MG2"/>
</dbReference>
<dbReference type="EnsemblMetazoa" id="ENSAATROPT010978">
    <property type="protein sequence ID" value="ENSAATROPP009910"/>
    <property type="gene ID" value="ENSAATROPG008937"/>
</dbReference>
<dbReference type="PANTHER" id="PTHR11412">
    <property type="entry name" value="MACROGLOBULIN / COMPLEMENT"/>
    <property type="match status" value="1"/>
</dbReference>
<accession>A0AAG5DGC9</accession>
<dbReference type="InterPro" id="IPR008930">
    <property type="entry name" value="Terpenoid_cyclase/PrenylTrfase"/>
</dbReference>
<evidence type="ECO:0000256" key="4">
    <source>
        <dbReference type="ARBA" id="ARBA00023180"/>
    </source>
</evidence>
<dbReference type="Pfam" id="PF00207">
    <property type="entry name" value="A2M"/>
    <property type="match status" value="1"/>
</dbReference>
<organism evidence="10 11">
    <name type="scientific">Anopheles atroparvus</name>
    <name type="common">European mosquito</name>
    <dbReference type="NCBI Taxonomy" id="41427"/>
    <lineage>
        <taxon>Eukaryota</taxon>
        <taxon>Metazoa</taxon>
        <taxon>Ecdysozoa</taxon>
        <taxon>Arthropoda</taxon>
        <taxon>Hexapoda</taxon>
        <taxon>Insecta</taxon>
        <taxon>Pterygota</taxon>
        <taxon>Neoptera</taxon>
        <taxon>Endopterygota</taxon>
        <taxon>Diptera</taxon>
        <taxon>Nematocera</taxon>
        <taxon>Culicoidea</taxon>
        <taxon>Culicidae</taxon>
        <taxon>Anophelinae</taxon>
        <taxon>Anopheles</taxon>
    </lineage>
</organism>
<dbReference type="InterPro" id="IPR050473">
    <property type="entry name" value="A2M/Complement_sys"/>
</dbReference>
<dbReference type="Gene3D" id="2.60.40.1940">
    <property type="match status" value="1"/>
</dbReference>
<evidence type="ECO:0000256" key="7">
    <source>
        <dbReference type="ARBA" id="ARBA00078071"/>
    </source>
</evidence>
<evidence type="ECO:0000313" key="10">
    <source>
        <dbReference type="EnsemblMetazoa" id="ENSAATROPP009910"/>
    </source>
</evidence>
<dbReference type="SMART" id="SM01360">
    <property type="entry name" value="A2M"/>
    <property type="match status" value="1"/>
</dbReference>
<keyword evidence="3" id="KW-0882">Thioester bond</keyword>
<dbReference type="InterPro" id="IPR011625">
    <property type="entry name" value="A2M_N_BRD"/>
</dbReference>
<dbReference type="InterPro" id="IPR013783">
    <property type="entry name" value="Ig-like_fold"/>
</dbReference>
<dbReference type="GO" id="GO:0005615">
    <property type="term" value="C:extracellular space"/>
    <property type="evidence" value="ECO:0007669"/>
    <property type="project" value="InterPro"/>
</dbReference>
<evidence type="ECO:0000256" key="8">
    <source>
        <dbReference type="SAM" id="SignalP"/>
    </source>
</evidence>
<keyword evidence="1 8" id="KW-0732">Signal</keyword>
<evidence type="ECO:0000256" key="3">
    <source>
        <dbReference type="ARBA" id="ARBA00022966"/>
    </source>
</evidence>
<dbReference type="InterPro" id="IPR041555">
    <property type="entry name" value="MG3"/>
</dbReference>
<evidence type="ECO:0000256" key="1">
    <source>
        <dbReference type="ARBA" id="ARBA00022729"/>
    </source>
</evidence>
<evidence type="ECO:0000259" key="9">
    <source>
        <dbReference type="SMART" id="SM01360"/>
    </source>
</evidence>
<sequence length="1330" mass="150123">MELLHVLLAVCLMLGFPHDCTGQGYAIIAPRIVRPHSIYEVMVTNVAENVQQFRCEIVNSKNGSVQSQNVRVEPNQIEQVNISTGSLEEGKYKLQVWNHDRNQLLNSTDLTYSRKSYMVLFQTDKPLYKPGDKVQFRVLFLMPNAKPVPKDVTASIFITDANRYRMQQWTNATLQTGVFEGSFQLAKHTTLGSWSISALINEQHYTDSFNVANYVLPLFKIKVESIPESFHCATPQMQLRITANYMGGGMVRGNATVVVRGSYNTFPSQTKEFDRKVLTINGAVVVQFPTKLVAANCDEERKVWFDVDVTDSLTGMNYSLTRMFKVHRILYNMEPIGEFDAFHPGVPMNLKFQLSSVDGLPEKKKTGFIRYRVQNTDQELEEVIPEQVHFETNSRGIISIKINTTEDTVGVAVEGHYKNCTFQLVYAEPFYEDTSVEFLSAYTGSVYQNVSGNIRLYLRSNVKIKRIFYIGYCRRSVCAKGALVRDKGTNRGNIEIAANPRMAPHMKLLVFTVKEDGKILSTPVIVRFASVALDQFKVTWTSKSGSKKQAKQLSFSINSEKGAFVGLLGVDESIRLKASSDNDITRQKMERAMQSQEDSMALWSVYDSFGSVGVVLLTDGYLPNVGFVPHFSSRSLSDHEDDDEETVRQDFPETWIWDSLTAANGMGTIAKRVPDTMTTWVVTGFSVGEEHGLVILNEPLHLKVKKEVYSQLHVPAAIKRYQEIDALCLIHNNGNEVNVTVEGLPNLSRNPRLFLAKGATEKIPFKLVGKHIGVLKVKVVVRNINGNIVDAMQLPITVHPDGEVKMVEDVRLVNYQQNTSENISLTMSALEANPGCSDAEVVFSVVGTIVNLNQFDLERLIATSYGNGEDNLLFLQMAITVYEYLATTKDLSEGRKNQLVGYMEIAYQQHLRFRLDDGSFSMFGSMRKCGGTWLTAASVETLLKATAYLSVDSSIITDGLSWLAAQSQDDGSFKESCTIAQPHIQSNGVSLASSVMFAFIGNKFSHHYTDVINKTISMLAREQIKDVYVLAKTTFLLSMIQHQSWNNMWDQLNKLAKEKDVYRYWSVEEQVETPSAKTRNQGATAYALLVNLKKHTANMDQLLRVAQWIQQNSFANEQWTPSFEKVVALRALKALHDELPTVDPSMNVVVESHKLQVDGNNRELLQTVALENGFRNVEVSLTGTGLIMMKLSYRCTIPPTSEESTILSPKTNGLAAVNIKKRQHHQQLEWSICISYRVFQIRCDMAKFSIYLPTGLMLLEQPTMRHNQTTSAFSLEHNTRLELIYDIRKMPFFCYPVKARNYFHLERVQRGYLKICSMDAKDNCPVYTLY</sequence>
<dbReference type="SUPFAM" id="SSF48239">
    <property type="entry name" value="Terpenoid cyclases/Protein prenyltransferases"/>
    <property type="match status" value="1"/>
</dbReference>
<comment type="function">
    <text evidence="5">Binds covalently through a thioester bond to the pathogen surface resulting in pathogen clearance.</text>
</comment>
<dbReference type="InterPro" id="IPR001599">
    <property type="entry name" value="Macroglobln_a2"/>
</dbReference>
<keyword evidence="11" id="KW-1185">Reference proteome</keyword>
<dbReference type="GO" id="GO:0002376">
    <property type="term" value="P:immune system process"/>
    <property type="evidence" value="ECO:0007669"/>
    <property type="project" value="UniProtKB-KW"/>
</dbReference>
<feature type="domain" description="Alpha-2-macroglobulin" evidence="9">
    <location>
        <begin position="654"/>
        <end position="741"/>
    </location>
</feature>
<evidence type="ECO:0000256" key="6">
    <source>
        <dbReference type="ARBA" id="ARBA00063781"/>
    </source>
</evidence>